<dbReference type="EMBL" id="JAHESD010000025">
    <property type="protein sequence ID" value="MBT1704082.1"/>
    <property type="molecule type" value="Genomic_DNA"/>
</dbReference>
<proteinExistence type="predicted"/>
<name>A0ABS5VRL0_9BACT</name>
<accession>A0ABS5VRL0</accession>
<evidence type="ECO:0000313" key="1">
    <source>
        <dbReference type="EMBL" id="MBT1704082.1"/>
    </source>
</evidence>
<gene>
    <name evidence="1" type="ORF">KK060_12385</name>
</gene>
<evidence type="ECO:0000313" key="2">
    <source>
        <dbReference type="Proteomes" id="UP000772618"/>
    </source>
</evidence>
<protein>
    <submittedName>
        <fullName evidence="1">Uncharacterized protein</fullName>
    </submittedName>
</protein>
<sequence length="48" mass="5449">MANINHSMYYNKIAMGTHPERLSIGMLICLKNRSAAFNENQIPQIQDA</sequence>
<reference evidence="1 2" key="1">
    <citation type="submission" date="2021-05" db="EMBL/GenBank/DDBJ databases">
        <title>A Polyphasic approach of four new species of the genus Ohtaekwangia: Ohtaekwangia histidinii sp. nov., Ohtaekwangia cretensis sp. nov., Ohtaekwangia indiensis sp. nov., Ohtaekwangia reichenbachii sp. nov. from diverse environment.</title>
        <authorList>
            <person name="Octaviana S."/>
        </authorList>
    </citation>
    <scope>NUCLEOTIDE SEQUENCE [LARGE SCALE GENOMIC DNA]</scope>
    <source>
        <strain evidence="1 2">PWU20</strain>
    </source>
</reference>
<keyword evidence="2" id="KW-1185">Reference proteome</keyword>
<organism evidence="1 2">
    <name type="scientific">Chryseosolibacter indicus</name>
    <dbReference type="NCBI Taxonomy" id="2782351"/>
    <lineage>
        <taxon>Bacteria</taxon>
        <taxon>Pseudomonadati</taxon>
        <taxon>Bacteroidota</taxon>
        <taxon>Cytophagia</taxon>
        <taxon>Cytophagales</taxon>
        <taxon>Chryseotaleaceae</taxon>
        <taxon>Chryseosolibacter</taxon>
    </lineage>
</organism>
<dbReference type="Proteomes" id="UP000772618">
    <property type="component" value="Unassembled WGS sequence"/>
</dbReference>
<comment type="caution">
    <text evidence="1">The sequence shown here is derived from an EMBL/GenBank/DDBJ whole genome shotgun (WGS) entry which is preliminary data.</text>
</comment>